<dbReference type="FunFam" id="3.30.40.10:FF:000137">
    <property type="entry name" value="RanBP-type and C3HC4-type zinc finger-containing protein 1"/>
    <property type="match status" value="1"/>
</dbReference>
<dbReference type="PROSITE" id="PS50089">
    <property type="entry name" value="ZF_RING_2"/>
    <property type="match status" value="1"/>
</dbReference>
<evidence type="ECO:0000256" key="7">
    <source>
        <dbReference type="ARBA" id="ARBA00022771"/>
    </source>
</evidence>
<sequence length="466" mass="53187">MSADTREEQQNELEALRSMYDDSRVHVDDGDLISGRISIELEPLSSRYSASLTALPPVRLLFRLPKRYPSVQPELELECEWMDDRMIEVTLSKLKELCDENLGMSVLFFCCETIVEVVKSEIAALNEICLDNVPYGRKNNINGRDLVRQVADSSVQSDDLIFQSGCYDCEICFQNKMGLHCVRFRPCMHVFCKECVACFFTERLNNVEVRVLGCPASDCKSTASEQMIRSIIGEEEFERYDRILLEKSLGQMSDVVVCPRKSCQKPVLVSEKKSIKSILNASLRTLNLGSCGVCGYSFCVLCFRAYHGVDDCKFKSVDKQRIIEEWNKADENGRVEMAKRFGGVKNLQNLVNTMLNEGWMDGHSKPCPRCRVRIEKNEGCNKMHCTKCEAMFCWLCDRILDKNNPYSHFNEEGGGTCVNRLFEGIEASDSEDEDFIVQRNWADPVDDETDSEVEFIFVDDEHVDSD</sequence>
<dbReference type="WBParaSite" id="HPBE_0001412501-mRNA-1">
    <property type="protein sequence ID" value="HPBE_0001412501-mRNA-1"/>
    <property type="gene ID" value="HPBE_0001412501"/>
</dbReference>
<dbReference type="InterPro" id="IPR031127">
    <property type="entry name" value="E3_UB_ligase_RBR"/>
</dbReference>
<dbReference type="PROSITE" id="PS50908">
    <property type="entry name" value="RWD"/>
    <property type="match status" value="1"/>
</dbReference>
<evidence type="ECO:0000256" key="1">
    <source>
        <dbReference type="ARBA" id="ARBA00001798"/>
    </source>
</evidence>
<dbReference type="InterPro" id="IPR001841">
    <property type="entry name" value="Znf_RING"/>
</dbReference>
<accession>A0A183FZF4</accession>
<dbReference type="Pfam" id="PF01485">
    <property type="entry name" value="IBR"/>
    <property type="match status" value="1"/>
</dbReference>
<evidence type="ECO:0000259" key="12">
    <source>
        <dbReference type="PROSITE" id="PS50089"/>
    </source>
</evidence>
<dbReference type="InterPro" id="IPR002867">
    <property type="entry name" value="IBR_dom"/>
</dbReference>
<dbReference type="InterPro" id="IPR013083">
    <property type="entry name" value="Znf_RING/FYVE/PHD"/>
</dbReference>
<gene>
    <name evidence="15" type="ORF">HPBE_LOCUS14126</name>
</gene>
<dbReference type="EC" id="2.3.2.31" evidence="3"/>
<keyword evidence="7 11" id="KW-0863">Zinc-finger</keyword>
<feature type="domain" description="RING-type" evidence="12">
    <location>
        <begin position="169"/>
        <end position="215"/>
    </location>
</feature>
<keyword evidence="16" id="KW-1185">Reference proteome</keyword>
<evidence type="ECO:0000256" key="5">
    <source>
        <dbReference type="ARBA" id="ARBA00022723"/>
    </source>
</evidence>
<dbReference type="InterPro" id="IPR006575">
    <property type="entry name" value="RWD_dom"/>
</dbReference>
<comment type="catalytic activity">
    <reaction evidence="1">
        <text>[E2 ubiquitin-conjugating enzyme]-S-ubiquitinyl-L-cysteine + [acceptor protein]-L-lysine = [E2 ubiquitin-conjugating enzyme]-L-cysteine + [acceptor protein]-N(6)-ubiquitinyl-L-lysine.</text>
        <dbReference type="EC" id="2.3.2.31"/>
    </reaction>
</comment>
<evidence type="ECO:0000256" key="9">
    <source>
        <dbReference type="ARBA" id="ARBA00022833"/>
    </source>
</evidence>
<keyword evidence="5" id="KW-0479">Metal-binding</keyword>
<dbReference type="GO" id="GO:0016567">
    <property type="term" value="P:protein ubiquitination"/>
    <property type="evidence" value="ECO:0007669"/>
    <property type="project" value="InterPro"/>
</dbReference>
<keyword evidence="9" id="KW-0862">Zinc</keyword>
<dbReference type="Gene3D" id="3.10.110.10">
    <property type="entry name" value="Ubiquitin Conjugating Enzyme"/>
    <property type="match status" value="1"/>
</dbReference>
<evidence type="ECO:0000256" key="8">
    <source>
        <dbReference type="ARBA" id="ARBA00022786"/>
    </source>
</evidence>
<evidence type="ECO:0000256" key="4">
    <source>
        <dbReference type="ARBA" id="ARBA00022679"/>
    </source>
</evidence>
<organism evidence="16 17">
    <name type="scientific">Heligmosomoides polygyrus</name>
    <name type="common">Parasitic roundworm</name>
    <dbReference type="NCBI Taxonomy" id="6339"/>
    <lineage>
        <taxon>Eukaryota</taxon>
        <taxon>Metazoa</taxon>
        <taxon>Ecdysozoa</taxon>
        <taxon>Nematoda</taxon>
        <taxon>Chromadorea</taxon>
        <taxon>Rhabditida</taxon>
        <taxon>Rhabditina</taxon>
        <taxon>Rhabditomorpha</taxon>
        <taxon>Strongyloidea</taxon>
        <taxon>Heligmosomidae</taxon>
        <taxon>Heligmosomoides</taxon>
    </lineage>
</organism>
<dbReference type="PROSITE" id="PS51873">
    <property type="entry name" value="TRIAD"/>
    <property type="match status" value="1"/>
</dbReference>
<dbReference type="CDD" id="cd23820">
    <property type="entry name" value="RWD_RNF14"/>
    <property type="match status" value="1"/>
</dbReference>
<dbReference type="EMBL" id="UZAH01028219">
    <property type="protein sequence ID" value="VDO98577.1"/>
    <property type="molecule type" value="Genomic_DNA"/>
</dbReference>
<keyword evidence="4" id="KW-0808">Transferase</keyword>
<feature type="domain" description="RWD" evidence="13">
    <location>
        <begin position="11"/>
        <end position="121"/>
    </location>
</feature>
<comment type="similarity">
    <text evidence="10">Belongs to the RBR family. RNF14 subfamily.</text>
</comment>
<proteinExistence type="inferred from homology"/>
<evidence type="ECO:0000256" key="10">
    <source>
        <dbReference type="ARBA" id="ARBA00044508"/>
    </source>
</evidence>
<evidence type="ECO:0000256" key="2">
    <source>
        <dbReference type="ARBA" id="ARBA00004906"/>
    </source>
</evidence>
<evidence type="ECO:0000259" key="13">
    <source>
        <dbReference type="PROSITE" id="PS50908"/>
    </source>
</evidence>
<accession>A0A3P8ANR6</accession>
<evidence type="ECO:0000313" key="15">
    <source>
        <dbReference type="EMBL" id="VDO98577.1"/>
    </source>
</evidence>
<dbReference type="Gene3D" id="1.20.120.1750">
    <property type="match status" value="1"/>
</dbReference>
<dbReference type="Pfam" id="PF05773">
    <property type="entry name" value="RWD"/>
    <property type="match status" value="1"/>
</dbReference>
<dbReference type="Pfam" id="PF22191">
    <property type="entry name" value="IBR_1"/>
    <property type="match status" value="1"/>
</dbReference>
<dbReference type="GO" id="GO:0008270">
    <property type="term" value="F:zinc ion binding"/>
    <property type="evidence" value="ECO:0007669"/>
    <property type="project" value="UniProtKB-KW"/>
</dbReference>
<dbReference type="InterPro" id="IPR044066">
    <property type="entry name" value="TRIAD_supradom"/>
</dbReference>
<comment type="pathway">
    <text evidence="2">Protein modification; protein ubiquitination.</text>
</comment>
<keyword evidence="8" id="KW-0833">Ubl conjugation pathway</keyword>
<dbReference type="SUPFAM" id="SSF54495">
    <property type="entry name" value="UBC-like"/>
    <property type="match status" value="1"/>
</dbReference>
<dbReference type="SUPFAM" id="SSF57850">
    <property type="entry name" value="RING/U-box"/>
    <property type="match status" value="3"/>
</dbReference>
<reference evidence="17" key="2">
    <citation type="submission" date="2019-09" db="UniProtKB">
        <authorList>
            <consortium name="WormBaseParasite"/>
        </authorList>
    </citation>
    <scope>IDENTIFICATION</scope>
</reference>
<dbReference type="SMART" id="SM00647">
    <property type="entry name" value="IBR"/>
    <property type="match status" value="2"/>
</dbReference>
<dbReference type="OrthoDB" id="69641at2759"/>
<evidence type="ECO:0000256" key="3">
    <source>
        <dbReference type="ARBA" id="ARBA00012251"/>
    </source>
</evidence>
<dbReference type="GO" id="GO:0061630">
    <property type="term" value="F:ubiquitin protein ligase activity"/>
    <property type="evidence" value="ECO:0007669"/>
    <property type="project" value="UniProtKB-EC"/>
</dbReference>
<protein>
    <recommendedName>
        <fullName evidence="3">RBR-type E3 ubiquitin transferase</fullName>
        <ecNumber evidence="3">2.3.2.31</ecNumber>
    </recommendedName>
</protein>
<keyword evidence="6" id="KW-0677">Repeat</keyword>
<dbReference type="CDD" id="cd20354">
    <property type="entry name" value="Rcat_RBR_RNF14"/>
    <property type="match status" value="1"/>
</dbReference>
<dbReference type="CDD" id="cd20341">
    <property type="entry name" value="BRcat_RBR_RNF14"/>
    <property type="match status" value="1"/>
</dbReference>
<dbReference type="InterPro" id="IPR047548">
    <property type="entry name" value="Rcat_RBR_RNF14"/>
</dbReference>
<evidence type="ECO:0000259" key="14">
    <source>
        <dbReference type="PROSITE" id="PS51873"/>
    </source>
</evidence>
<dbReference type="InterPro" id="IPR017907">
    <property type="entry name" value="Znf_RING_CS"/>
</dbReference>
<feature type="domain" description="RING-type" evidence="14">
    <location>
        <begin position="165"/>
        <end position="421"/>
    </location>
</feature>
<dbReference type="Proteomes" id="UP000050761">
    <property type="component" value="Unassembled WGS sequence"/>
</dbReference>
<reference evidence="15 16" key="1">
    <citation type="submission" date="2018-11" db="EMBL/GenBank/DDBJ databases">
        <authorList>
            <consortium name="Pathogen Informatics"/>
        </authorList>
    </citation>
    <scope>NUCLEOTIDE SEQUENCE [LARGE SCALE GENOMIC DNA]</scope>
</reference>
<dbReference type="PROSITE" id="PS00518">
    <property type="entry name" value="ZF_RING_1"/>
    <property type="match status" value="1"/>
</dbReference>
<evidence type="ECO:0000313" key="16">
    <source>
        <dbReference type="Proteomes" id="UP000050761"/>
    </source>
</evidence>
<dbReference type="SMART" id="SM00591">
    <property type="entry name" value="RWD"/>
    <property type="match status" value="1"/>
</dbReference>
<dbReference type="AlphaFoldDB" id="A0A183FZF4"/>
<dbReference type="PANTHER" id="PTHR11685">
    <property type="entry name" value="RBR FAMILY RING FINGER AND IBR DOMAIN-CONTAINING"/>
    <property type="match status" value="1"/>
</dbReference>
<evidence type="ECO:0000313" key="17">
    <source>
        <dbReference type="WBParaSite" id="HPBE_0001412501-mRNA-1"/>
    </source>
</evidence>
<dbReference type="InterPro" id="IPR016135">
    <property type="entry name" value="UBQ-conjugating_enzyme/RWD"/>
</dbReference>
<name>A0A183FZF4_HELPZ</name>
<evidence type="ECO:0000256" key="11">
    <source>
        <dbReference type="PROSITE-ProRule" id="PRU00175"/>
    </source>
</evidence>
<evidence type="ECO:0000256" key="6">
    <source>
        <dbReference type="ARBA" id="ARBA00022737"/>
    </source>
</evidence>
<dbReference type="Gene3D" id="3.30.40.10">
    <property type="entry name" value="Zinc/RING finger domain, C3HC4 (zinc finger)"/>
    <property type="match status" value="1"/>
</dbReference>